<dbReference type="CDD" id="cd05300">
    <property type="entry name" value="2-Hacid_dh_1"/>
    <property type="match status" value="1"/>
</dbReference>
<dbReference type="InterPro" id="IPR006140">
    <property type="entry name" value="D-isomer_DH_NAD-bd"/>
</dbReference>
<dbReference type="SUPFAM" id="SSF51735">
    <property type="entry name" value="NAD(P)-binding Rossmann-fold domains"/>
    <property type="match status" value="1"/>
</dbReference>
<name>A0ABN1FU40_9BACI</name>
<dbReference type="EMBL" id="BAAADS010000009">
    <property type="protein sequence ID" value="GAA0597771.1"/>
    <property type="molecule type" value="Genomic_DNA"/>
</dbReference>
<evidence type="ECO:0000256" key="3">
    <source>
        <dbReference type="ARBA" id="ARBA00023027"/>
    </source>
</evidence>
<evidence type="ECO:0000256" key="4">
    <source>
        <dbReference type="RuleBase" id="RU003719"/>
    </source>
</evidence>
<dbReference type="RefSeq" id="WP_343811287.1">
    <property type="nucleotide sequence ID" value="NZ_BAAADS010000009.1"/>
</dbReference>
<dbReference type="Proteomes" id="UP001500866">
    <property type="component" value="Unassembled WGS sequence"/>
</dbReference>
<gene>
    <name evidence="7" type="ORF">GCM10009001_12370</name>
</gene>
<proteinExistence type="inferred from homology"/>
<keyword evidence="2 4" id="KW-0560">Oxidoreductase</keyword>
<dbReference type="InterPro" id="IPR006139">
    <property type="entry name" value="D-isomer_2_OHA_DH_cat_dom"/>
</dbReference>
<evidence type="ECO:0000256" key="2">
    <source>
        <dbReference type="ARBA" id="ARBA00023002"/>
    </source>
</evidence>
<comment type="caution">
    <text evidence="7">The sequence shown here is derived from an EMBL/GenBank/DDBJ whole genome shotgun (WGS) entry which is preliminary data.</text>
</comment>
<dbReference type="PANTHER" id="PTHR43333">
    <property type="entry name" value="2-HACID_DH_C DOMAIN-CONTAINING PROTEIN"/>
    <property type="match status" value="1"/>
</dbReference>
<feature type="domain" description="D-isomer specific 2-hydroxyacid dehydrogenase NAD-binding" evidence="6">
    <location>
        <begin position="104"/>
        <end position="278"/>
    </location>
</feature>
<dbReference type="Pfam" id="PF02826">
    <property type="entry name" value="2-Hacid_dh_C"/>
    <property type="match status" value="1"/>
</dbReference>
<accession>A0ABN1FU40</accession>
<dbReference type="InterPro" id="IPR036291">
    <property type="entry name" value="NAD(P)-bd_dom_sf"/>
</dbReference>
<evidence type="ECO:0000259" key="6">
    <source>
        <dbReference type="Pfam" id="PF02826"/>
    </source>
</evidence>
<dbReference type="Pfam" id="PF00389">
    <property type="entry name" value="2-Hacid_dh"/>
    <property type="match status" value="1"/>
</dbReference>
<comment type="similarity">
    <text evidence="1 4">Belongs to the D-isomer specific 2-hydroxyacid dehydrogenase family.</text>
</comment>
<protein>
    <submittedName>
        <fullName evidence="7">Glycerate dehydrogenase</fullName>
    </submittedName>
</protein>
<dbReference type="Gene3D" id="3.40.50.720">
    <property type="entry name" value="NAD(P)-binding Rossmann-like Domain"/>
    <property type="match status" value="2"/>
</dbReference>
<evidence type="ECO:0000259" key="5">
    <source>
        <dbReference type="Pfam" id="PF00389"/>
    </source>
</evidence>
<evidence type="ECO:0000256" key="1">
    <source>
        <dbReference type="ARBA" id="ARBA00005854"/>
    </source>
</evidence>
<dbReference type="SUPFAM" id="SSF52283">
    <property type="entry name" value="Formate/glycerate dehydrogenase catalytic domain-like"/>
    <property type="match status" value="1"/>
</dbReference>
<organism evidence="7 8">
    <name type="scientific">Virgibacillus siamensis</name>
    <dbReference type="NCBI Taxonomy" id="480071"/>
    <lineage>
        <taxon>Bacteria</taxon>
        <taxon>Bacillati</taxon>
        <taxon>Bacillota</taxon>
        <taxon>Bacilli</taxon>
        <taxon>Bacillales</taxon>
        <taxon>Bacillaceae</taxon>
        <taxon>Virgibacillus</taxon>
    </lineage>
</organism>
<feature type="domain" description="D-isomer specific 2-hydroxyacid dehydrogenase catalytic" evidence="5">
    <location>
        <begin position="8"/>
        <end position="303"/>
    </location>
</feature>
<evidence type="ECO:0000313" key="8">
    <source>
        <dbReference type="Proteomes" id="UP001500866"/>
    </source>
</evidence>
<keyword evidence="8" id="KW-1185">Reference proteome</keyword>
<evidence type="ECO:0000313" key="7">
    <source>
        <dbReference type="EMBL" id="GAA0597771.1"/>
    </source>
</evidence>
<keyword evidence="3" id="KW-0520">NAD</keyword>
<reference evidence="7 8" key="1">
    <citation type="journal article" date="2019" name="Int. J. Syst. Evol. Microbiol.">
        <title>The Global Catalogue of Microorganisms (GCM) 10K type strain sequencing project: providing services to taxonomists for standard genome sequencing and annotation.</title>
        <authorList>
            <consortium name="The Broad Institute Genomics Platform"/>
            <consortium name="The Broad Institute Genome Sequencing Center for Infectious Disease"/>
            <person name="Wu L."/>
            <person name="Ma J."/>
        </authorList>
    </citation>
    <scope>NUCLEOTIDE SEQUENCE [LARGE SCALE GENOMIC DNA]</scope>
    <source>
        <strain evidence="7 8">JCM 15395</strain>
    </source>
</reference>
<dbReference type="PANTHER" id="PTHR43333:SF1">
    <property type="entry name" value="D-ISOMER SPECIFIC 2-HYDROXYACID DEHYDROGENASE NAD-BINDING DOMAIN-CONTAINING PROTEIN"/>
    <property type="match status" value="1"/>
</dbReference>
<sequence>MVILSSAKLSDKHKQALNDKYPDVAFIFCDRMEEAEQHLDDADILITYGQDLTPELVGCASRLKWIMVISAGLEEMPLATIEEKGILVTNAKGIHKYQMAEYAISMLLQVYRQAKVIIENEHAGKWDKTVRLQELTGKTMLIVGAGAIGGEVARLAKAFRMTTYGISRSGKTVDNIDETYTNSDLKSILPIADIVVSVLPSTSETRHFFSYEDFQLLPDHAVFLNMGRGDAVSSDVILKAIREEEIAHAVLDVFETEPLPSDHPFWKEENITVTPHISGSSPMYQKRALEIFEQNLHTYLENRDEYVNKIDVTRGY</sequence>